<organism evidence="2 3">
    <name type="scientific">Orchesella dallaii</name>
    <dbReference type="NCBI Taxonomy" id="48710"/>
    <lineage>
        <taxon>Eukaryota</taxon>
        <taxon>Metazoa</taxon>
        <taxon>Ecdysozoa</taxon>
        <taxon>Arthropoda</taxon>
        <taxon>Hexapoda</taxon>
        <taxon>Collembola</taxon>
        <taxon>Entomobryomorpha</taxon>
        <taxon>Entomobryoidea</taxon>
        <taxon>Orchesellidae</taxon>
        <taxon>Orchesellinae</taxon>
        <taxon>Orchesella</taxon>
    </lineage>
</organism>
<feature type="compositionally biased region" description="Basic residues" evidence="1">
    <location>
        <begin position="43"/>
        <end position="53"/>
    </location>
</feature>
<gene>
    <name evidence="2" type="ORF">ODALV1_LOCUS11596</name>
</gene>
<evidence type="ECO:0000313" key="3">
    <source>
        <dbReference type="Proteomes" id="UP001642540"/>
    </source>
</evidence>
<accession>A0ABP1QIY7</accession>
<evidence type="ECO:0000313" key="2">
    <source>
        <dbReference type="EMBL" id="CAL8103921.1"/>
    </source>
</evidence>
<keyword evidence="3" id="KW-1185">Reference proteome</keyword>
<protein>
    <submittedName>
        <fullName evidence="2">Uncharacterized protein</fullName>
    </submittedName>
</protein>
<evidence type="ECO:0000256" key="1">
    <source>
        <dbReference type="SAM" id="MobiDB-lite"/>
    </source>
</evidence>
<comment type="caution">
    <text evidence="2">The sequence shown here is derived from an EMBL/GenBank/DDBJ whole genome shotgun (WGS) entry which is preliminary data.</text>
</comment>
<proteinExistence type="predicted"/>
<dbReference type="EMBL" id="CAXLJM020000035">
    <property type="protein sequence ID" value="CAL8103921.1"/>
    <property type="molecule type" value="Genomic_DNA"/>
</dbReference>
<name>A0ABP1QIY7_9HEXA</name>
<feature type="region of interest" description="Disordered" evidence="1">
    <location>
        <begin position="40"/>
        <end position="92"/>
    </location>
</feature>
<sequence>MGNATSALCSPSSWNNVSTVQYTDLGQVVKQGMYNTGLAQCPRKSKKLKRTKSNPKPGTPVTQGELEMLKNNDSFLPPPSLKTSRISTPKKRMSMTTSNNQESALSATTATTLLPPKSANALATGSILDNKFDVYNSQETVTSQLEPKENLDMSSVPLSRQGTGEGNHHADINKNVYKPYVPESWPTAEVVRPFLAKCMREPTTVIIAMFYPRPSKIPVEIKYSYNKYNEETHFEASDNLYTMVPLKEGAPQPGESTQEKIIYFFRAFKTCMNSLQGFIWWNGYSICVDQRTLKRRLKVNGFESDPSQLLFETSNVEEFSVHRTSHKMEIRGQAVGAGNEAKYFKIRGPNAREVKVSKLRSDLITVHVPEFNSEAIVLPEL</sequence>
<reference evidence="2 3" key="1">
    <citation type="submission" date="2024-08" db="EMBL/GenBank/DDBJ databases">
        <authorList>
            <person name="Cucini C."/>
            <person name="Frati F."/>
        </authorList>
    </citation>
    <scope>NUCLEOTIDE SEQUENCE [LARGE SCALE GENOMIC DNA]</scope>
</reference>
<dbReference type="Proteomes" id="UP001642540">
    <property type="component" value="Unassembled WGS sequence"/>
</dbReference>